<protein>
    <submittedName>
        <fullName evidence="6">TetR/AcrR family transcriptional regulator</fullName>
    </submittedName>
</protein>
<evidence type="ECO:0000313" key="6">
    <source>
        <dbReference type="EMBL" id="TQS24297.1"/>
    </source>
</evidence>
<evidence type="ECO:0000313" key="7">
    <source>
        <dbReference type="Proteomes" id="UP000316541"/>
    </source>
</evidence>
<dbReference type="Pfam" id="PF00440">
    <property type="entry name" value="TetR_N"/>
    <property type="match status" value="1"/>
</dbReference>
<dbReference type="PANTHER" id="PTHR30055:SF234">
    <property type="entry name" value="HTH-TYPE TRANSCRIPTIONAL REGULATOR BETI"/>
    <property type="match status" value="1"/>
</dbReference>
<gene>
    <name evidence="6" type="ORF">FLX08_00970</name>
</gene>
<dbReference type="EMBL" id="VIRM01000001">
    <property type="protein sequence ID" value="TQS24297.1"/>
    <property type="molecule type" value="Genomic_DNA"/>
</dbReference>
<accession>A0A544Z5G7</accession>
<evidence type="ECO:0000256" key="4">
    <source>
        <dbReference type="PROSITE-ProRule" id="PRU00335"/>
    </source>
</evidence>
<reference evidence="6 7" key="1">
    <citation type="submission" date="2019-07" db="EMBL/GenBank/DDBJ databases">
        <title>Microbispora hainanensis DSM 45428.</title>
        <authorList>
            <person name="Thawai C."/>
        </authorList>
    </citation>
    <scope>NUCLEOTIDE SEQUENCE [LARGE SCALE GENOMIC DNA]</scope>
    <source>
        <strain evidence="6 7">DSM 45428</strain>
    </source>
</reference>
<evidence type="ECO:0000256" key="3">
    <source>
        <dbReference type="ARBA" id="ARBA00023163"/>
    </source>
</evidence>
<dbReference type="SUPFAM" id="SSF46689">
    <property type="entry name" value="Homeodomain-like"/>
    <property type="match status" value="1"/>
</dbReference>
<dbReference type="InterPro" id="IPR001647">
    <property type="entry name" value="HTH_TetR"/>
</dbReference>
<dbReference type="PANTHER" id="PTHR30055">
    <property type="entry name" value="HTH-TYPE TRANSCRIPTIONAL REGULATOR RUTR"/>
    <property type="match status" value="1"/>
</dbReference>
<dbReference type="Gene3D" id="1.10.357.10">
    <property type="entry name" value="Tetracycline Repressor, domain 2"/>
    <property type="match status" value="1"/>
</dbReference>
<keyword evidence="2 4" id="KW-0238">DNA-binding</keyword>
<dbReference type="SUPFAM" id="SSF48498">
    <property type="entry name" value="Tetracyclin repressor-like, C-terminal domain"/>
    <property type="match status" value="1"/>
</dbReference>
<feature type="DNA-binding region" description="H-T-H motif" evidence="4">
    <location>
        <begin position="31"/>
        <end position="50"/>
    </location>
</feature>
<dbReference type="GO" id="GO:0003700">
    <property type="term" value="F:DNA-binding transcription factor activity"/>
    <property type="evidence" value="ECO:0007669"/>
    <property type="project" value="TreeGrafter"/>
</dbReference>
<dbReference type="AlphaFoldDB" id="A0A544Z5G7"/>
<keyword evidence="3" id="KW-0804">Transcription</keyword>
<dbReference type="PROSITE" id="PS50977">
    <property type="entry name" value="HTH_TETR_2"/>
    <property type="match status" value="1"/>
</dbReference>
<evidence type="ECO:0000259" key="5">
    <source>
        <dbReference type="PROSITE" id="PS50977"/>
    </source>
</evidence>
<evidence type="ECO:0000256" key="2">
    <source>
        <dbReference type="ARBA" id="ARBA00023125"/>
    </source>
</evidence>
<dbReference type="GO" id="GO:0000976">
    <property type="term" value="F:transcription cis-regulatory region binding"/>
    <property type="evidence" value="ECO:0007669"/>
    <property type="project" value="TreeGrafter"/>
</dbReference>
<sequence>MTIGRPRTVSDEQILAGAARVIARMGPARLTLAEVGREVGLSAATVVQRFGSKRGVLLAVARHGADTLPLQVAAAQDASAPTVALIDVLAGIAGGIRSSEEFANHLAFLLLDLADPQFQRISGDYTAAVERAIADVLAASQAAGELISGDLGRLPRAIHAAYNGALLTWGLAGGGSPAEQVRDQLTLLLGPYLQPTPPAQPGPSS</sequence>
<feature type="domain" description="HTH tetR-type" evidence="5">
    <location>
        <begin position="8"/>
        <end position="68"/>
    </location>
</feature>
<dbReference type="InterPro" id="IPR050109">
    <property type="entry name" value="HTH-type_TetR-like_transc_reg"/>
</dbReference>
<proteinExistence type="predicted"/>
<evidence type="ECO:0000256" key="1">
    <source>
        <dbReference type="ARBA" id="ARBA00023015"/>
    </source>
</evidence>
<dbReference type="RefSeq" id="WP_142616124.1">
    <property type="nucleotide sequence ID" value="NZ_VIRM01000001.1"/>
</dbReference>
<keyword evidence="1" id="KW-0805">Transcription regulation</keyword>
<comment type="caution">
    <text evidence="6">The sequence shown here is derived from an EMBL/GenBank/DDBJ whole genome shotgun (WGS) entry which is preliminary data.</text>
</comment>
<dbReference type="InterPro" id="IPR009057">
    <property type="entry name" value="Homeodomain-like_sf"/>
</dbReference>
<dbReference type="Proteomes" id="UP000316541">
    <property type="component" value="Unassembled WGS sequence"/>
</dbReference>
<name>A0A544Z5G7_9ACTN</name>
<dbReference type="InterPro" id="IPR036271">
    <property type="entry name" value="Tet_transcr_reg_TetR-rel_C_sf"/>
</dbReference>
<organism evidence="6 7">
    <name type="scientific">Microbispora hainanensis</name>
    <dbReference type="NCBI Taxonomy" id="568844"/>
    <lineage>
        <taxon>Bacteria</taxon>
        <taxon>Bacillati</taxon>
        <taxon>Actinomycetota</taxon>
        <taxon>Actinomycetes</taxon>
        <taxon>Streptosporangiales</taxon>
        <taxon>Streptosporangiaceae</taxon>
        <taxon>Microbispora</taxon>
    </lineage>
</organism>